<dbReference type="AlphaFoldDB" id="A0A517NTD6"/>
<feature type="transmembrane region" description="Helical" evidence="1">
    <location>
        <begin position="80"/>
        <end position="101"/>
    </location>
</feature>
<organism evidence="2 3">
    <name type="scientific">Stieleria marina</name>
    <dbReference type="NCBI Taxonomy" id="1930275"/>
    <lineage>
        <taxon>Bacteria</taxon>
        <taxon>Pseudomonadati</taxon>
        <taxon>Planctomycetota</taxon>
        <taxon>Planctomycetia</taxon>
        <taxon>Pirellulales</taxon>
        <taxon>Pirellulaceae</taxon>
        <taxon>Stieleria</taxon>
    </lineage>
</organism>
<keyword evidence="3" id="KW-1185">Reference proteome</keyword>
<dbReference type="EMBL" id="CP036526">
    <property type="protein sequence ID" value="QDT10382.1"/>
    <property type="molecule type" value="Genomic_DNA"/>
</dbReference>
<feature type="transmembrane region" description="Helical" evidence="1">
    <location>
        <begin position="53"/>
        <end position="74"/>
    </location>
</feature>
<name>A0A517NTD6_9BACT</name>
<keyword evidence="1" id="KW-0812">Transmembrane</keyword>
<dbReference type="RefSeq" id="WP_145417926.1">
    <property type="nucleotide sequence ID" value="NZ_CP036526.1"/>
</dbReference>
<dbReference type="Proteomes" id="UP000319817">
    <property type="component" value="Chromosome"/>
</dbReference>
<evidence type="ECO:0000256" key="1">
    <source>
        <dbReference type="SAM" id="Phobius"/>
    </source>
</evidence>
<reference evidence="2 3" key="1">
    <citation type="submission" date="2019-02" db="EMBL/GenBank/DDBJ databases">
        <title>Deep-cultivation of Planctomycetes and their phenomic and genomic characterization uncovers novel biology.</title>
        <authorList>
            <person name="Wiegand S."/>
            <person name="Jogler M."/>
            <person name="Boedeker C."/>
            <person name="Pinto D."/>
            <person name="Vollmers J."/>
            <person name="Rivas-Marin E."/>
            <person name="Kohn T."/>
            <person name="Peeters S.H."/>
            <person name="Heuer A."/>
            <person name="Rast P."/>
            <person name="Oberbeckmann S."/>
            <person name="Bunk B."/>
            <person name="Jeske O."/>
            <person name="Meyerdierks A."/>
            <person name="Storesund J.E."/>
            <person name="Kallscheuer N."/>
            <person name="Luecker S."/>
            <person name="Lage O.M."/>
            <person name="Pohl T."/>
            <person name="Merkel B.J."/>
            <person name="Hornburger P."/>
            <person name="Mueller R.-W."/>
            <person name="Bruemmer F."/>
            <person name="Labrenz M."/>
            <person name="Spormann A.M."/>
            <person name="Op den Camp H."/>
            <person name="Overmann J."/>
            <person name="Amann R."/>
            <person name="Jetten M.S.M."/>
            <person name="Mascher T."/>
            <person name="Medema M.H."/>
            <person name="Devos D.P."/>
            <person name="Kaster A.-K."/>
            <person name="Ovreas L."/>
            <person name="Rohde M."/>
            <person name="Galperin M.Y."/>
            <person name="Jogler C."/>
        </authorList>
    </citation>
    <scope>NUCLEOTIDE SEQUENCE [LARGE SCALE GENOMIC DNA]</scope>
    <source>
        <strain evidence="2 3">K23_9</strain>
    </source>
</reference>
<protein>
    <submittedName>
        <fullName evidence="2">Uncharacterized protein</fullName>
    </submittedName>
</protein>
<proteinExistence type="predicted"/>
<evidence type="ECO:0000313" key="3">
    <source>
        <dbReference type="Proteomes" id="UP000319817"/>
    </source>
</evidence>
<keyword evidence="1" id="KW-0472">Membrane</keyword>
<evidence type="ECO:0000313" key="2">
    <source>
        <dbReference type="EMBL" id="QDT10382.1"/>
    </source>
</evidence>
<gene>
    <name evidence="2" type="ORF">K239x_23380</name>
</gene>
<keyword evidence="1" id="KW-1133">Transmembrane helix</keyword>
<accession>A0A517NTD6</accession>
<feature type="transmembrane region" description="Helical" evidence="1">
    <location>
        <begin position="20"/>
        <end position="41"/>
    </location>
</feature>
<sequence length="110" mass="11930">MQHSASQESNNKAADLTGSLIRLLVIVSLGAVFFVAIMLLSSCFDARPGVDRFALIVLICCAVASIAFLISAYTLIRTRFLYAGLSTAVGISVWVYIVLLFNMQYNGVSF</sequence>